<dbReference type="SUPFAM" id="SSF56112">
    <property type="entry name" value="Protein kinase-like (PK-like)"/>
    <property type="match status" value="1"/>
</dbReference>
<proteinExistence type="inferred from homology"/>
<feature type="compositionally biased region" description="Basic residues" evidence="6">
    <location>
        <begin position="34"/>
        <end position="44"/>
    </location>
</feature>
<dbReference type="GO" id="GO:0016301">
    <property type="term" value="F:kinase activity"/>
    <property type="evidence" value="ECO:0007669"/>
    <property type="project" value="UniProtKB-KW"/>
</dbReference>
<evidence type="ECO:0000256" key="4">
    <source>
        <dbReference type="ARBA" id="ARBA00022777"/>
    </source>
</evidence>
<dbReference type="InterPro" id="IPR011009">
    <property type="entry name" value="Kinase-like_dom_sf"/>
</dbReference>
<dbReference type="Gene3D" id="3.90.1200.10">
    <property type="match status" value="1"/>
</dbReference>
<feature type="compositionally biased region" description="Low complexity" evidence="6">
    <location>
        <begin position="325"/>
        <end position="336"/>
    </location>
</feature>
<evidence type="ECO:0000256" key="1">
    <source>
        <dbReference type="ARBA" id="ARBA00010165"/>
    </source>
</evidence>
<keyword evidence="4" id="KW-0418">Kinase</keyword>
<keyword evidence="5" id="KW-0067">ATP-binding</keyword>
<feature type="domain" description="Aminoglycoside phosphotransferase" evidence="7">
    <location>
        <begin position="370"/>
        <end position="614"/>
    </location>
</feature>
<dbReference type="AlphaFoldDB" id="A0A5N6AS72"/>
<dbReference type="Gene3D" id="3.30.200.20">
    <property type="entry name" value="Phosphorylase Kinase, domain 1"/>
    <property type="match status" value="1"/>
</dbReference>
<dbReference type="PANTHER" id="PTHR34273:SF2">
    <property type="entry name" value="METHYLTHIORIBOSE KINASE"/>
    <property type="match status" value="1"/>
</dbReference>
<comment type="caution">
    <text evidence="8">The sequence shown here is derived from an EMBL/GenBank/DDBJ whole genome shotgun (WGS) entry which is preliminary data.</text>
</comment>
<organism evidence="8 9">
    <name type="scientific">Streptomyces mimosae</name>
    <dbReference type="NCBI Taxonomy" id="2586635"/>
    <lineage>
        <taxon>Bacteria</taxon>
        <taxon>Bacillati</taxon>
        <taxon>Actinomycetota</taxon>
        <taxon>Actinomycetes</taxon>
        <taxon>Kitasatosporales</taxon>
        <taxon>Streptomycetaceae</taxon>
        <taxon>Streptomyces</taxon>
    </lineage>
</organism>
<dbReference type="PANTHER" id="PTHR34273">
    <property type="entry name" value="METHYLTHIORIBOSE KINASE"/>
    <property type="match status" value="1"/>
</dbReference>
<keyword evidence="9" id="KW-1185">Reference proteome</keyword>
<dbReference type="Pfam" id="PF01636">
    <property type="entry name" value="APH"/>
    <property type="match status" value="1"/>
</dbReference>
<feature type="compositionally biased region" description="Basic and acidic residues" evidence="6">
    <location>
        <begin position="210"/>
        <end position="226"/>
    </location>
</feature>
<protein>
    <submittedName>
        <fullName evidence="8">Phosphotransferase</fullName>
    </submittedName>
</protein>
<dbReference type="GO" id="GO:0005524">
    <property type="term" value="F:ATP binding"/>
    <property type="evidence" value="ECO:0007669"/>
    <property type="project" value="UniProtKB-KW"/>
</dbReference>
<evidence type="ECO:0000256" key="2">
    <source>
        <dbReference type="ARBA" id="ARBA00022679"/>
    </source>
</evidence>
<evidence type="ECO:0000256" key="6">
    <source>
        <dbReference type="SAM" id="MobiDB-lite"/>
    </source>
</evidence>
<comment type="similarity">
    <text evidence="1">Belongs to the methylthioribose kinase family.</text>
</comment>
<dbReference type="EMBL" id="VDLY02000001">
    <property type="protein sequence ID" value="KAB8170953.1"/>
    <property type="molecule type" value="Genomic_DNA"/>
</dbReference>
<feature type="region of interest" description="Disordered" evidence="6">
    <location>
        <begin position="1"/>
        <end position="60"/>
    </location>
</feature>
<evidence type="ECO:0000256" key="3">
    <source>
        <dbReference type="ARBA" id="ARBA00022741"/>
    </source>
</evidence>
<evidence type="ECO:0000313" key="9">
    <source>
        <dbReference type="Proteomes" id="UP000314251"/>
    </source>
</evidence>
<feature type="compositionally biased region" description="Basic and acidic residues" evidence="6">
    <location>
        <begin position="88"/>
        <end position="98"/>
    </location>
</feature>
<dbReference type="OrthoDB" id="7326703at2"/>
<evidence type="ECO:0000313" key="8">
    <source>
        <dbReference type="EMBL" id="KAB8170953.1"/>
    </source>
</evidence>
<feature type="compositionally biased region" description="Basic residues" evidence="6">
    <location>
        <begin position="135"/>
        <end position="145"/>
    </location>
</feature>
<gene>
    <name evidence="8" type="ORF">FH607_001000</name>
</gene>
<accession>A0A5N6AS72</accession>
<feature type="compositionally biased region" description="Basic and acidic residues" evidence="6">
    <location>
        <begin position="308"/>
        <end position="318"/>
    </location>
</feature>
<dbReference type="InterPro" id="IPR002575">
    <property type="entry name" value="Aminoglycoside_PTrfase"/>
</dbReference>
<keyword evidence="3" id="KW-0547">Nucleotide-binding</keyword>
<dbReference type="Proteomes" id="UP000314251">
    <property type="component" value="Unassembled WGS sequence"/>
</dbReference>
<sequence length="683" mass="72793">MGGRVPAGQRAAEALDRRRRTSLARLVPGVHPGGGRRHGGGARRRPADATQRRAGARVGAVSDHLWRLPGRQPGRGRIVPARLCLGRDHREPGEDQHQPPDSLPGLSAPVHRGGTLSAGGAARRTLPPRSDPRHLPLHRRHRRQSQRGGQGSRRHGAARGAGAVRRDAGRQLAGGRAGGGGLHRDLDHGQGVAGRHRTGRLPGGRPAGAEPDRGRALRDGQLDHLRGGQLLPAAPVHRRRALPRGGPTAHRHRAPHHPVPGQRPRLRRGRALRGGHLAHRHDLLRRGHLAALGHRRAGRAALPTPGHIRRDGHRDHRGPTRRRTAPGAQPQGGAAAVTEENEPLLDTGTVLPYLRRRGLLAPGAPATADELSGGVSSVALVVDTGDGRGLVVKQALPQLRTEMTWHAKRERTLNEAAALTLAAGLTPRSVPAVLDTDHRRLAMTIERAPADWGNWKEVLLAGQVWPSVAERLGTLLGRWAVATEGGAGLPERLDDPEAFDQLRLAPFHRTVAGRHPGVAARITACERRTAEARQCLVHGDFSPKNVLTGPVGPDGTPPAAEELGCWVLDFEVAHLGDPTFDVAFLLCHLLLKSVHLPDHADALLDAARRFLDAYGQAGGPGLSDPDHLADQLACLLLSRVDGTSPAGYLTAGQGVAVRSLALDLLTSSDPARGMRRLLKGLAP</sequence>
<keyword evidence="2" id="KW-0808">Transferase</keyword>
<name>A0A5N6AS72_9ACTN</name>
<reference evidence="8" key="1">
    <citation type="submission" date="2019-10" db="EMBL/GenBank/DDBJ databases">
        <title>Nonomuraea sp. nov., isolated from Phyllanthus amarus.</title>
        <authorList>
            <person name="Klykleung N."/>
            <person name="Tanasupawat S."/>
        </authorList>
    </citation>
    <scope>NUCLEOTIDE SEQUENCE [LARGE SCALE GENOMIC DNA]</scope>
    <source>
        <strain evidence="8">3MP-10</strain>
    </source>
</reference>
<feature type="region of interest" description="Disordered" evidence="6">
    <location>
        <begin position="300"/>
        <end position="339"/>
    </location>
</feature>
<feature type="region of interest" description="Disordered" evidence="6">
    <location>
        <begin position="88"/>
        <end position="267"/>
    </location>
</feature>
<evidence type="ECO:0000259" key="7">
    <source>
        <dbReference type="Pfam" id="PF01636"/>
    </source>
</evidence>
<evidence type="ECO:0000256" key="5">
    <source>
        <dbReference type="ARBA" id="ARBA00022840"/>
    </source>
</evidence>